<proteinExistence type="predicted"/>
<comment type="caution">
    <text evidence="1">The sequence shown here is derived from an EMBL/GenBank/DDBJ whole genome shotgun (WGS) entry which is preliminary data.</text>
</comment>
<gene>
    <name evidence="1" type="ORF">M9H77_13481</name>
</gene>
<reference evidence="2" key="1">
    <citation type="journal article" date="2023" name="Nat. Plants">
        <title>Single-cell RNA sequencing provides a high-resolution roadmap for understanding the multicellular compartmentation of specialized metabolism.</title>
        <authorList>
            <person name="Sun S."/>
            <person name="Shen X."/>
            <person name="Li Y."/>
            <person name="Li Y."/>
            <person name="Wang S."/>
            <person name="Li R."/>
            <person name="Zhang H."/>
            <person name="Shen G."/>
            <person name="Guo B."/>
            <person name="Wei J."/>
            <person name="Xu J."/>
            <person name="St-Pierre B."/>
            <person name="Chen S."/>
            <person name="Sun C."/>
        </authorList>
    </citation>
    <scope>NUCLEOTIDE SEQUENCE [LARGE SCALE GENOMIC DNA]</scope>
</reference>
<evidence type="ECO:0000313" key="2">
    <source>
        <dbReference type="Proteomes" id="UP001060085"/>
    </source>
</evidence>
<protein>
    <submittedName>
        <fullName evidence="1">Uncharacterized protein</fullName>
    </submittedName>
</protein>
<name>A0ACC0BKA7_CATRO</name>
<sequence length="81" mass="8698">MSTEDLKKGSPYQQQNHPPAGGAGAGGFFSRMKLKLPFSPTTLALAGLATAGAIYYYTYYAYEKSPGKAAVTRPEDTHPRV</sequence>
<dbReference type="Proteomes" id="UP001060085">
    <property type="component" value="Linkage Group LG03"/>
</dbReference>
<evidence type="ECO:0000313" key="1">
    <source>
        <dbReference type="EMBL" id="KAI5673117.1"/>
    </source>
</evidence>
<keyword evidence="2" id="KW-1185">Reference proteome</keyword>
<organism evidence="1 2">
    <name type="scientific">Catharanthus roseus</name>
    <name type="common">Madagascar periwinkle</name>
    <name type="synonym">Vinca rosea</name>
    <dbReference type="NCBI Taxonomy" id="4058"/>
    <lineage>
        <taxon>Eukaryota</taxon>
        <taxon>Viridiplantae</taxon>
        <taxon>Streptophyta</taxon>
        <taxon>Embryophyta</taxon>
        <taxon>Tracheophyta</taxon>
        <taxon>Spermatophyta</taxon>
        <taxon>Magnoliopsida</taxon>
        <taxon>eudicotyledons</taxon>
        <taxon>Gunneridae</taxon>
        <taxon>Pentapetalae</taxon>
        <taxon>asterids</taxon>
        <taxon>lamiids</taxon>
        <taxon>Gentianales</taxon>
        <taxon>Apocynaceae</taxon>
        <taxon>Rauvolfioideae</taxon>
        <taxon>Vinceae</taxon>
        <taxon>Catharanthinae</taxon>
        <taxon>Catharanthus</taxon>
    </lineage>
</organism>
<accession>A0ACC0BKA7</accession>
<dbReference type="EMBL" id="CM044703">
    <property type="protein sequence ID" value="KAI5673117.1"/>
    <property type="molecule type" value="Genomic_DNA"/>
</dbReference>